<evidence type="ECO:0000256" key="1">
    <source>
        <dbReference type="SAM" id="MobiDB-lite"/>
    </source>
</evidence>
<accession>A0A0L0DTS5</accession>
<dbReference type="EMBL" id="GL349492">
    <property type="protein sequence ID" value="KNC54878.1"/>
    <property type="molecule type" value="Genomic_DNA"/>
</dbReference>
<keyword evidence="3" id="KW-1185">Reference proteome</keyword>
<name>A0A0L0DTS5_THETB</name>
<dbReference type="GeneID" id="25568738"/>
<feature type="compositionally biased region" description="Basic and acidic residues" evidence="1">
    <location>
        <begin position="235"/>
        <end position="246"/>
    </location>
</feature>
<dbReference type="AlphaFoldDB" id="A0A0L0DTS5"/>
<evidence type="ECO:0000313" key="3">
    <source>
        <dbReference type="Proteomes" id="UP000054408"/>
    </source>
</evidence>
<evidence type="ECO:0000313" key="2">
    <source>
        <dbReference type="EMBL" id="KNC54878.1"/>
    </source>
</evidence>
<proteinExistence type="predicted"/>
<reference evidence="2 3" key="1">
    <citation type="submission" date="2010-05" db="EMBL/GenBank/DDBJ databases">
        <title>The Genome Sequence of Thecamonas trahens ATCC 50062.</title>
        <authorList>
            <consortium name="The Broad Institute Genome Sequencing Platform"/>
            <person name="Russ C."/>
            <person name="Cuomo C."/>
            <person name="Shea T."/>
            <person name="Young S.K."/>
            <person name="Zeng Q."/>
            <person name="Koehrsen M."/>
            <person name="Haas B."/>
            <person name="Borodovsky M."/>
            <person name="Guigo R."/>
            <person name="Alvarado L."/>
            <person name="Berlin A."/>
            <person name="Bochicchio J."/>
            <person name="Borenstein D."/>
            <person name="Chapman S."/>
            <person name="Chen Z."/>
            <person name="Freedman E."/>
            <person name="Gellesch M."/>
            <person name="Goldberg J."/>
            <person name="Griggs A."/>
            <person name="Gujja S."/>
            <person name="Heilman E."/>
            <person name="Heiman D."/>
            <person name="Hepburn T."/>
            <person name="Howarth C."/>
            <person name="Jen D."/>
            <person name="Larson L."/>
            <person name="Mehta T."/>
            <person name="Park D."/>
            <person name="Pearson M."/>
            <person name="Roberts A."/>
            <person name="Saif S."/>
            <person name="Shenoy N."/>
            <person name="Sisk P."/>
            <person name="Stolte C."/>
            <person name="Sykes S."/>
            <person name="Thomson T."/>
            <person name="Walk T."/>
            <person name="White J."/>
            <person name="Yandava C."/>
            <person name="Burger G."/>
            <person name="Gray M.W."/>
            <person name="Holland P.W.H."/>
            <person name="King N."/>
            <person name="Lang F.B.F."/>
            <person name="Roger A.J."/>
            <person name="Ruiz-Trillo I."/>
            <person name="Lander E."/>
            <person name="Nusbaum C."/>
        </authorList>
    </citation>
    <scope>NUCLEOTIDE SEQUENCE [LARGE SCALE GENOMIC DNA]</scope>
    <source>
        <strain evidence="2 3">ATCC 50062</strain>
    </source>
</reference>
<dbReference type="RefSeq" id="XP_013753474.1">
    <property type="nucleotide sequence ID" value="XM_013898020.1"/>
</dbReference>
<feature type="region of interest" description="Disordered" evidence="1">
    <location>
        <begin position="230"/>
        <end position="292"/>
    </location>
</feature>
<protein>
    <submittedName>
        <fullName evidence="2">Uncharacterized protein</fullName>
    </submittedName>
</protein>
<feature type="compositionally biased region" description="Low complexity" evidence="1">
    <location>
        <begin position="247"/>
        <end position="267"/>
    </location>
</feature>
<dbReference type="Proteomes" id="UP000054408">
    <property type="component" value="Unassembled WGS sequence"/>
</dbReference>
<sequence>MLHSFKSFVEGSLDKLKRTAGTGPSPAQLAAQLEALSAELGFPVAAGAGLVHGKEVADGALAMGTQRVAEQAEALEKQAAVVAKAVAQHYDWWVTFEARMQLLPAVEQSVAEAEASVQRVCAKMGRLEELLEEMDSVVLERETLALRNAALSKASSYSTERRAWVASLNMSMAAEQIAREQAALQHELQMAESEKARLAVLEREKALVVREQLRLERERVREEKRAAKAEKKRLQREAKERQKSERAAAAAIVAAATAAGSPPSGSHVPPPRRSDARASGSPHLPRGKSLTVLADKPFDGVESVDGGGTLADGELNQWLAWALKFHTYSAAHVLHTRREALAAFAAEKAEAVANEDFLMAKQCKSKINELLVRDESVMEAYAAVAAGAQVAADHAASGAGLLSLVQMAEMEAGAVAREDYGVAFALRRILPQAQHLESQLAEALALEDYPAAAATRTEWDAVVAELEAVLGAPQPPQPGEMEVSTETLEWMRETFPVNPDAPLSVAELIQMQATAVARADYAAAGLFKARREALHACLAGKAEAIDTEDFDAAQQFKVRELELVNRVSLVAAAAGSRAATAKSRSGDSDDA</sequence>
<organism evidence="2 3">
    <name type="scientific">Thecamonas trahens ATCC 50062</name>
    <dbReference type="NCBI Taxonomy" id="461836"/>
    <lineage>
        <taxon>Eukaryota</taxon>
        <taxon>Apusozoa</taxon>
        <taxon>Apusomonadida</taxon>
        <taxon>Apusomonadidae</taxon>
        <taxon>Thecamonas</taxon>
    </lineage>
</organism>
<gene>
    <name evidence="2" type="ORF">AMSG_10532</name>
</gene>